<organism evidence="1 2">
    <name type="scientific">Carya illinoinensis</name>
    <name type="common">Pecan</name>
    <dbReference type="NCBI Taxonomy" id="32201"/>
    <lineage>
        <taxon>Eukaryota</taxon>
        <taxon>Viridiplantae</taxon>
        <taxon>Streptophyta</taxon>
        <taxon>Embryophyta</taxon>
        <taxon>Tracheophyta</taxon>
        <taxon>Spermatophyta</taxon>
        <taxon>Magnoliopsida</taxon>
        <taxon>eudicotyledons</taxon>
        <taxon>Gunneridae</taxon>
        <taxon>Pentapetalae</taxon>
        <taxon>rosids</taxon>
        <taxon>fabids</taxon>
        <taxon>Fagales</taxon>
        <taxon>Juglandaceae</taxon>
        <taxon>Carya</taxon>
    </lineage>
</organism>
<dbReference type="AlphaFoldDB" id="A0A922EIF8"/>
<accession>A0A922EIF8</accession>
<comment type="caution">
    <text evidence="1">The sequence shown here is derived from an EMBL/GenBank/DDBJ whole genome shotgun (WGS) entry which is preliminary data.</text>
</comment>
<evidence type="ECO:0000313" key="2">
    <source>
        <dbReference type="Proteomes" id="UP000811246"/>
    </source>
</evidence>
<dbReference type="Proteomes" id="UP000811246">
    <property type="component" value="Chromosome 7"/>
</dbReference>
<protein>
    <submittedName>
        <fullName evidence="1">Uncharacterized protein</fullName>
    </submittedName>
</protein>
<sequence>MSYEIVVECSCRLDQHLKRHSGLRPMASILMYCVHLRIIDSVIAKSNFIKTAVVKVPLTNHKKKPART</sequence>
<reference evidence="1" key="1">
    <citation type="submission" date="2021-01" db="EMBL/GenBank/DDBJ databases">
        <authorList>
            <person name="Lovell J.T."/>
            <person name="Bentley N."/>
            <person name="Bhattarai G."/>
            <person name="Jenkins J.W."/>
            <person name="Sreedasyam A."/>
            <person name="Alarcon Y."/>
            <person name="Bock C."/>
            <person name="Boston L."/>
            <person name="Carlson J."/>
            <person name="Cervantes K."/>
            <person name="Clermont K."/>
            <person name="Krom N."/>
            <person name="Kubenka K."/>
            <person name="Mamidi S."/>
            <person name="Mattison C."/>
            <person name="Monteros M."/>
            <person name="Pisani C."/>
            <person name="Plott C."/>
            <person name="Rajasekar S."/>
            <person name="Rhein H.S."/>
            <person name="Rohla C."/>
            <person name="Song M."/>
            <person name="Hilaire R.S."/>
            <person name="Shu S."/>
            <person name="Wells L."/>
            <person name="Wang X."/>
            <person name="Webber J."/>
            <person name="Heerema R.J."/>
            <person name="Klein P."/>
            <person name="Conner P."/>
            <person name="Grauke L."/>
            <person name="Grimwood J."/>
            <person name="Schmutz J."/>
            <person name="Randall J.J."/>
        </authorList>
    </citation>
    <scope>NUCLEOTIDE SEQUENCE</scope>
    <source>
        <tissue evidence="1">Leaf</tissue>
    </source>
</reference>
<proteinExistence type="predicted"/>
<gene>
    <name evidence="1" type="ORF">I3842_07G025600</name>
</gene>
<name>A0A922EIF8_CARIL</name>
<dbReference type="EMBL" id="CM031831">
    <property type="protein sequence ID" value="KAG6702272.1"/>
    <property type="molecule type" value="Genomic_DNA"/>
</dbReference>
<evidence type="ECO:0000313" key="1">
    <source>
        <dbReference type="EMBL" id="KAG6702272.1"/>
    </source>
</evidence>